<name>A0A160M8N4_9BACI</name>
<evidence type="ECO:0000256" key="2">
    <source>
        <dbReference type="ARBA" id="ARBA00023043"/>
    </source>
</evidence>
<dbReference type="RefSeq" id="WP_009335798.1">
    <property type="nucleotide sequence ID" value="NZ_CP015506.1"/>
</dbReference>
<accession>A0A160M8N4</accession>
<gene>
    <name evidence="4" type="ORF">A361_05940</name>
</gene>
<dbReference type="InterPro" id="IPR036770">
    <property type="entry name" value="Ankyrin_rpt-contain_sf"/>
</dbReference>
<dbReference type="GO" id="GO:0004842">
    <property type="term" value="F:ubiquitin-protein transferase activity"/>
    <property type="evidence" value="ECO:0007669"/>
    <property type="project" value="TreeGrafter"/>
</dbReference>
<evidence type="ECO:0000313" key="4">
    <source>
        <dbReference type="EMBL" id="AND38683.1"/>
    </source>
</evidence>
<feature type="repeat" description="ANK" evidence="3">
    <location>
        <begin position="38"/>
        <end position="70"/>
    </location>
</feature>
<evidence type="ECO:0000313" key="5">
    <source>
        <dbReference type="Proteomes" id="UP000077856"/>
    </source>
</evidence>
<dbReference type="eggNOG" id="COG0666">
    <property type="taxonomic scope" value="Bacteria"/>
</dbReference>
<reference evidence="4 5" key="1">
    <citation type="submission" date="2016-04" db="EMBL/GenBank/DDBJ databases">
        <title>Complete genome sequence of Bacillus oceanisediminis strain 2691.</title>
        <authorList>
            <person name="Jeong H."/>
            <person name="Kim H.J."/>
            <person name="Lee D.-W."/>
        </authorList>
    </citation>
    <scope>NUCLEOTIDE SEQUENCE [LARGE SCALE GENOMIC DNA]</scope>
    <source>
        <strain evidence="4 5">2691</strain>
    </source>
</reference>
<dbReference type="PANTHER" id="PTHR24171">
    <property type="entry name" value="ANKYRIN REPEAT DOMAIN-CONTAINING PROTEIN 39-RELATED"/>
    <property type="match status" value="1"/>
</dbReference>
<dbReference type="PROSITE" id="PS50088">
    <property type="entry name" value="ANK_REPEAT"/>
    <property type="match status" value="3"/>
</dbReference>
<dbReference type="Pfam" id="PF12796">
    <property type="entry name" value="Ank_2"/>
    <property type="match status" value="2"/>
</dbReference>
<dbReference type="InterPro" id="IPR002110">
    <property type="entry name" value="Ankyrin_rpt"/>
</dbReference>
<dbReference type="KEGG" id="bon:A361_05940"/>
<dbReference type="GO" id="GO:0085020">
    <property type="term" value="P:protein K6-linked ubiquitination"/>
    <property type="evidence" value="ECO:0007669"/>
    <property type="project" value="TreeGrafter"/>
</dbReference>
<organism evidence="4 5">
    <name type="scientific">Cytobacillus oceanisediminis 2691</name>
    <dbReference type="NCBI Taxonomy" id="1196031"/>
    <lineage>
        <taxon>Bacteria</taxon>
        <taxon>Bacillati</taxon>
        <taxon>Bacillota</taxon>
        <taxon>Bacilli</taxon>
        <taxon>Bacillales</taxon>
        <taxon>Bacillaceae</taxon>
        <taxon>Cytobacillus</taxon>
    </lineage>
</organism>
<dbReference type="EMBL" id="CP015506">
    <property type="protein sequence ID" value="AND38683.1"/>
    <property type="molecule type" value="Genomic_DNA"/>
</dbReference>
<dbReference type="PROSITE" id="PS50297">
    <property type="entry name" value="ANK_REP_REGION"/>
    <property type="match status" value="1"/>
</dbReference>
<dbReference type="AlphaFoldDB" id="A0A160M8N4"/>
<dbReference type="Gene3D" id="1.25.40.20">
    <property type="entry name" value="Ankyrin repeat-containing domain"/>
    <property type="match status" value="1"/>
</dbReference>
<dbReference type="SUPFAM" id="SSF48403">
    <property type="entry name" value="Ankyrin repeat"/>
    <property type="match status" value="1"/>
</dbReference>
<sequence length="202" mass="22183">MLKIDDSLVLFDAAENGDLDCLKACLESGININLQDKKKRTAILIASINKHYDMVHFLAESGADINLQDQTSLNPFLYGCIHGDLKLVKMMISAGADINLLTRFGGVGITPACEKGHIEVVRELLTSTDINVNHTNYCGWTPLIEAIVLNDGGETQQAIIRILLEHGADTSLTDQYGVKPIELARRKGYKEIEDILFTAGIE</sequence>
<keyword evidence="1" id="KW-0677">Repeat</keyword>
<dbReference type="PANTHER" id="PTHR24171:SF8">
    <property type="entry name" value="BRCA1-ASSOCIATED RING DOMAIN PROTEIN 1"/>
    <property type="match status" value="1"/>
</dbReference>
<evidence type="ECO:0000256" key="1">
    <source>
        <dbReference type="ARBA" id="ARBA00022737"/>
    </source>
</evidence>
<feature type="repeat" description="ANK" evidence="3">
    <location>
        <begin position="138"/>
        <end position="175"/>
    </location>
</feature>
<keyword evidence="2 3" id="KW-0040">ANK repeat</keyword>
<proteinExistence type="predicted"/>
<evidence type="ECO:0000256" key="3">
    <source>
        <dbReference type="PROSITE-ProRule" id="PRU00023"/>
    </source>
</evidence>
<dbReference type="SMART" id="SM00248">
    <property type="entry name" value="ANK"/>
    <property type="match status" value="5"/>
</dbReference>
<feature type="repeat" description="ANK" evidence="3">
    <location>
        <begin position="71"/>
        <end position="103"/>
    </location>
</feature>
<dbReference type="Proteomes" id="UP000077856">
    <property type="component" value="Chromosome"/>
</dbReference>
<protein>
    <submittedName>
        <fullName evidence="4">Uncharacterized protein</fullName>
    </submittedName>
</protein>
<dbReference type="STRING" id="1196031.A361_05940"/>